<dbReference type="Gene3D" id="1.25.10.10">
    <property type="entry name" value="Leucine-rich Repeat Variant"/>
    <property type="match status" value="1"/>
</dbReference>
<sequence length="297" mass="33867">MSDTGKQSASEDETLAQDENKQYQQYVKRIKEIKNITIARSKENRTEMAGRTLLKEFTEMLQFSRKLQAQEHARNTQTGVCEAFCIIMSDNPEGIELAINKSDIVGELMKLLSEDIPLEEIEVIHVSALKLLCTFGKPEHRRQFKDANIVLYTAAALYKLISGEWYLVGYKCLHPYFKTFEEQGINIILFEDGLKKGNCQKTVDLSAQCLSLLYQQRELPENMKKDVITQLKQGLYNIDKADIKCSSRGLLSLAQNKGNVDMILADNFLVELEEVIKVSQLGSTGIDKLLQELQFHY</sequence>
<gene>
    <name evidence="1" type="ORF">EZS28_040721</name>
</gene>
<dbReference type="EMBL" id="SNRW01022520">
    <property type="protein sequence ID" value="KAA6363752.1"/>
    <property type="molecule type" value="Genomic_DNA"/>
</dbReference>
<accession>A0A5J4U180</accession>
<evidence type="ECO:0000313" key="1">
    <source>
        <dbReference type="EMBL" id="KAA6363752.1"/>
    </source>
</evidence>
<dbReference type="SUPFAM" id="SSF48371">
    <property type="entry name" value="ARM repeat"/>
    <property type="match status" value="1"/>
</dbReference>
<reference evidence="1 2" key="1">
    <citation type="submission" date="2019-03" db="EMBL/GenBank/DDBJ databases">
        <title>Single cell metagenomics reveals metabolic interactions within the superorganism composed of flagellate Streblomastix strix and complex community of Bacteroidetes bacteria on its surface.</title>
        <authorList>
            <person name="Treitli S.C."/>
            <person name="Kolisko M."/>
            <person name="Husnik F."/>
            <person name="Keeling P."/>
            <person name="Hampl V."/>
        </authorList>
    </citation>
    <scope>NUCLEOTIDE SEQUENCE [LARGE SCALE GENOMIC DNA]</scope>
    <source>
        <strain evidence="1">ST1C</strain>
    </source>
</reference>
<organism evidence="1 2">
    <name type="scientific">Streblomastix strix</name>
    <dbReference type="NCBI Taxonomy" id="222440"/>
    <lineage>
        <taxon>Eukaryota</taxon>
        <taxon>Metamonada</taxon>
        <taxon>Preaxostyla</taxon>
        <taxon>Oxymonadida</taxon>
        <taxon>Streblomastigidae</taxon>
        <taxon>Streblomastix</taxon>
    </lineage>
</organism>
<dbReference type="InterPro" id="IPR016024">
    <property type="entry name" value="ARM-type_fold"/>
</dbReference>
<dbReference type="AlphaFoldDB" id="A0A5J4U180"/>
<protein>
    <submittedName>
        <fullName evidence="1">Uncharacterized protein</fullName>
    </submittedName>
</protein>
<name>A0A5J4U180_9EUKA</name>
<comment type="caution">
    <text evidence="1">The sequence shown here is derived from an EMBL/GenBank/DDBJ whole genome shotgun (WGS) entry which is preliminary data.</text>
</comment>
<dbReference type="InterPro" id="IPR011989">
    <property type="entry name" value="ARM-like"/>
</dbReference>
<dbReference type="Proteomes" id="UP000324800">
    <property type="component" value="Unassembled WGS sequence"/>
</dbReference>
<proteinExistence type="predicted"/>
<evidence type="ECO:0000313" key="2">
    <source>
        <dbReference type="Proteomes" id="UP000324800"/>
    </source>
</evidence>